<evidence type="ECO:0000256" key="1">
    <source>
        <dbReference type="SAM" id="MobiDB-lite"/>
    </source>
</evidence>
<organismHost>
    <name type="scientific">Ovis aries</name>
    <name type="common">Sheep</name>
    <dbReference type="NCBI Taxonomy" id="9940"/>
</organismHost>
<feature type="region of interest" description="Disordered" evidence="1">
    <location>
        <begin position="180"/>
        <end position="202"/>
    </location>
</feature>
<accession>F1AWX9</accession>
<dbReference type="EMBL" id="HM133903">
    <property type="protein sequence ID" value="ADY76926.1"/>
    <property type="molecule type" value="Genomic_DNA"/>
</dbReference>
<organism evidence="2 3">
    <name type="scientific">Orf virus</name>
    <name type="common">ORFV</name>
    <dbReference type="NCBI Taxonomy" id="10258"/>
    <lineage>
        <taxon>Viruses</taxon>
        <taxon>Varidnaviria</taxon>
        <taxon>Bamfordvirae</taxon>
        <taxon>Nucleocytoviricota</taxon>
        <taxon>Pokkesviricetes</taxon>
        <taxon>Chitovirales</taxon>
        <taxon>Poxviridae</taxon>
        <taxon>Chordopoxvirinae</taxon>
        <taxon>Parapoxvirus</taxon>
        <taxon>Parapoxvirus orf</taxon>
    </lineage>
</organism>
<organismHost>
    <name type="scientific">Capra hircus</name>
    <name type="common">Goat</name>
    <dbReference type="NCBI Taxonomy" id="9925"/>
</organismHost>
<protein>
    <submittedName>
        <fullName evidence="2">PP156</fullName>
    </submittedName>
</protein>
<sequence length="202" mass="22417">MVPLLLLMWKVVLETPPTPLWLDFVRSYTQKLTVSVPSGSRKRMCSPVSSDSRESKYRRSKLWPLKVTTKSSGISRRRLATRSSVTSGHSVTSASNFTSAGSKQTGILRRAASSRSASESISEFVSVNRRSAPSLSTTQKLMCETAFLKTEGNFFSKWHSMSRKSPERVTLKRGIFSAKHAPGSSQWKQLLPRSRSSAGSTR</sequence>
<evidence type="ECO:0000313" key="2">
    <source>
        <dbReference type="EMBL" id="ADY76926.1"/>
    </source>
</evidence>
<reference evidence="2 3" key="1">
    <citation type="submission" date="2010-04" db="EMBL/GenBank/DDBJ databases">
        <title>Novel immune-modulators identified by a rapid, functional screen of the Parapox virus genome.</title>
        <authorList>
            <person name="McGuire M.J."/>
            <person name="Sykes K.F."/>
            <person name="Johnston S.A."/>
        </authorList>
    </citation>
    <scope>NUCLEOTIDE SEQUENCE [LARGE SCALE GENOMIC DNA]</scope>
    <source>
        <strain evidence="2">D1701</strain>
    </source>
</reference>
<name>F1AWX9_ORFV</name>
<organismHost>
    <name type="scientific">Homo sapiens</name>
    <name type="common">Human</name>
    <dbReference type="NCBI Taxonomy" id="9606"/>
</organismHost>
<proteinExistence type="predicted"/>
<evidence type="ECO:0000313" key="3">
    <source>
        <dbReference type="Proteomes" id="UP000103309"/>
    </source>
</evidence>
<feature type="compositionally biased region" description="Polar residues" evidence="1">
    <location>
        <begin position="183"/>
        <end position="202"/>
    </location>
</feature>
<dbReference type="Proteomes" id="UP000103309">
    <property type="component" value="Segment"/>
</dbReference>